<dbReference type="AlphaFoldDB" id="A0A4Z2FM95"/>
<gene>
    <name evidence="1" type="primary">Rxfp1</name>
    <name evidence="1" type="ORF">EYF80_047541</name>
</gene>
<accession>A0A4Z2FM95</accession>
<comment type="caution">
    <text evidence="1">The sequence shown here is derived from an EMBL/GenBank/DDBJ whole genome shotgun (WGS) entry which is preliminary data.</text>
</comment>
<evidence type="ECO:0000313" key="1">
    <source>
        <dbReference type="EMBL" id="TNN42279.1"/>
    </source>
</evidence>
<reference evidence="1 2" key="1">
    <citation type="submission" date="2019-03" db="EMBL/GenBank/DDBJ databases">
        <title>First draft genome of Liparis tanakae, snailfish: a comprehensive survey of snailfish specific genes.</title>
        <authorList>
            <person name="Kim W."/>
            <person name="Song I."/>
            <person name="Jeong J.-H."/>
            <person name="Kim D."/>
            <person name="Kim S."/>
            <person name="Ryu S."/>
            <person name="Song J.Y."/>
            <person name="Lee S.K."/>
        </authorList>
    </citation>
    <scope>NUCLEOTIDE SEQUENCE [LARGE SCALE GENOMIC DNA]</scope>
    <source>
        <tissue evidence="1">Muscle</tissue>
    </source>
</reference>
<dbReference type="OrthoDB" id="6022531at2759"/>
<keyword evidence="1" id="KW-0675">Receptor</keyword>
<organism evidence="1 2">
    <name type="scientific">Liparis tanakae</name>
    <name type="common">Tanaka's snailfish</name>
    <dbReference type="NCBI Taxonomy" id="230148"/>
    <lineage>
        <taxon>Eukaryota</taxon>
        <taxon>Metazoa</taxon>
        <taxon>Chordata</taxon>
        <taxon>Craniata</taxon>
        <taxon>Vertebrata</taxon>
        <taxon>Euteleostomi</taxon>
        <taxon>Actinopterygii</taxon>
        <taxon>Neopterygii</taxon>
        <taxon>Teleostei</taxon>
        <taxon>Neoteleostei</taxon>
        <taxon>Acanthomorphata</taxon>
        <taxon>Eupercaria</taxon>
        <taxon>Perciformes</taxon>
        <taxon>Cottioidei</taxon>
        <taxon>Cottales</taxon>
        <taxon>Liparidae</taxon>
        <taxon>Liparis</taxon>
    </lineage>
</organism>
<proteinExistence type="predicted"/>
<dbReference type="EMBL" id="SRLO01001048">
    <property type="protein sequence ID" value="TNN42279.1"/>
    <property type="molecule type" value="Genomic_DNA"/>
</dbReference>
<name>A0A4Z2FM95_9TELE</name>
<sequence>MRASLTHAAFARMLGAIPELCQCRDLELDCDGAQLQDIPVVAVNVTMIVEQVLASGGEAIPTNRIVNPLDPLDRVQVFQLFQNMYMCICMHVEKTV</sequence>
<protein>
    <submittedName>
        <fullName evidence="1">Relaxin receptor 1</fullName>
    </submittedName>
</protein>
<dbReference type="Proteomes" id="UP000314294">
    <property type="component" value="Unassembled WGS sequence"/>
</dbReference>
<keyword evidence="2" id="KW-1185">Reference proteome</keyword>
<evidence type="ECO:0000313" key="2">
    <source>
        <dbReference type="Proteomes" id="UP000314294"/>
    </source>
</evidence>